<comment type="caution">
    <text evidence="7">The sequence shown here is derived from an EMBL/GenBank/DDBJ whole genome shotgun (WGS) entry which is preliminary data.</text>
</comment>
<dbReference type="AlphaFoldDB" id="A0A922ES54"/>
<dbReference type="Proteomes" id="UP000811246">
    <property type="component" value="Chromosome 6"/>
</dbReference>
<keyword evidence="3" id="KW-0862">Zinc</keyword>
<dbReference type="Pfam" id="PF12906">
    <property type="entry name" value="RINGv"/>
    <property type="match status" value="1"/>
</dbReference>
<dbReference type="InterPro" id="IPR022143">
    <property type="entry name" value="DUF3675"/>
</dbReference>
<keyword evidence="2" id="KW-0863">Zinc-finger</keyword>
<feature type="transmembrane region" description="Helical" evidence="5">
    <location>
        <begin position="251"/>
        <end position="270"/>
    </location>
</feature>
<dbReference type="PROSITE" id="PS51292">
    <property type="entry name" value="ZF_RING_CH"/>
    <property type="match status" value="1"/>
</dbReference>
<dbReference type="PANTHER" id="PTHR23012">
    <property type="entry name" value="RING/FYVE/PHD ZINC FINGER DOMAIN-CONTAINING"/>
    <property type="match status" value="1"/>
</dbReference>
<dbReference type="CDD" id="cd16495">
    <property type="entry name" value="RING_CH-C4HC3_MARCH"/>
    <property type="match status" value="1"/>
</dbReference>
<dbReference type="GO" id="GO:0004842">
    <property type="term" value="F:ubiquitin-protein transferase activity"/>
    <property type="evidence" value="ECO:0007669"/>
    <property type="project" value="TreeGrafter"/>
</dbReference>
<gene>
    <name evidence="7" type="ORF">I3842_06G085800</name>
</gene>
<accession>A0A922ES54</accession>
<keyword evidence="1" id="KW-0479">Metal-binding</keyword>
<dbReference type="PANTHER" id="PTHR23012:SF175">
    <property type="entry name" value="RING_FYVE_PHD ZINC FINGER SUPERFAMILY PROTEIN"/>
    <property type="match status" value="1"/>
</dbReference>
<dbReference type="EMBL" id="CM031830">
    <property type="protein sequence ID" value="KAG6708539.1"/>
    <property type="molecule type" value="Genomic_DNA"/>
</dbReference>
<feature type="transmembrane region" description="Helical" evidence="5">
    <location>
        <begin position="282"/>
        <end position="306"/>
    </location>
</feature>
<dbReference type="GO" id="GO:0008270">
    <property type="term" value="F:zinc ion binding"/>
    <property type="evidence" value="ECO:0007669"/>
    <property type="project" value="UniProtKB-KW"/>
</dbReference>
<feature type="transmembrane region" description="Helical" evidence="5">
    <location>
        <begin position="184"/>
        <end position="205"/>
    </location>
</feature>
<keyword evidence="5" id="KW-0812">Transmembrane</keyword>
<evidence type="ECO:0000256" key="2">
    <source>
        <dbReference type="ARBA" id="ARBA00022771"/>
    </source>
</evidence>
<evidence type="ECO:0000313" key="7">
    <source>
        <dbReference type="EMBL" id="KAG6708539.1"/>
    </source>
</evidence>
<dbReference type="EMBL" id="CM031830">
    <property type="protein sequence ID" value="KAG6708540.1"/>
    <property type="molecule type" value="Genomic_DNA"/>
</dbReference>
<organism evidence="7 8">
    <name type="scientific">Carya illinoinensis</name>
    <name type="common">Pecan</name>
    <dbReference type="NCBI Taxonomy" id="32201"/>
    <lineage>
        <taxon>Eukaryota</taxon>
        <taxon>Viridiplantae</taxon>
        <taxon>Streptophyta</taxon>
        <taxon>Embryophyta</taxon>
        <taxon>Tracheophyta</taxon>
        <taxon>Spermatophyta</taxon>
        <taxon>Magnoliopsida</taxon>
        <taxon>eudicotyledons</taxon>
        <taxon>Gunneridae</taxon>
        <taxon>Pentapetalae</taxon>
        <taxon>rosids</taxon>
        <taxon>fabids</taxon>
        <taxon>Fagales</taxon>
        <taxon>Juglandaceae</taxon>
        <taxon>Carya</taxon>
    </lineage>
</organism>
<feature type="domain" description="RING-CH-type" evidence="6">
    <location>
        <begin position="60"/>
        <end position="122"/>
    </location>
</feature>
<dbReference type="InterPro" id="IPR033275">
    <property type="entry name" value="MARCH-like"/>
</dbReference>
<proteinExistence type="predicted"/>
<keyword evidence="5" id="KW-1133">Transmembrane helix</keyword>
<name>A0A922ES54_CARIL</name>
<evidence type="ECO:0000256" key="4">
    <source>
        <dbReference type="SAM" id="MobiDB-lite"/>
    </source>
</evidence>
<dbReference type="SMART" id="SM00744">
    <property type="entry name" value="RINGv"/>
    <property type="match status" value="1"/>
</dbReference>
<evidence type="ECO:0000259" key="6">
    <source>
        <dbReference type="PROSITE" id="PS51292"/>
    </source>
</evidence>
<dbReference type="GO" id="GO:0016567">
    <property type="term" value="P:protein ubiquitination"/>
    <property type="evidence" value="ECO:0007669"/>
    <property type="project" value="TreeGrafter"/>
</dbReference>
<feature type="region of interest" description="Disordered" evidence="4">
    <location>
        <begin position="1"/>
        <end position="38"/>
    </location>
</feature>
<keyword evidence="5" id="KW-0472">Membrane</keyword>
<evidence type="ECO:0000313" key="8">
    <source>
        <dbReference type="Proteomes" id="UP000811246"/>
    </source>
</evidence>
<protein>
    <recommendedName>
        <fullName evidence="6">RING-CH-type domain-containing protein</fullName>
    </recommendedName>
</protein>
<sequence>MSDHLVLDAGSRIPPAVMTGTEPLAEGPSGPPPGAEGGGTLCLVDENKRVEQRDGSNEEESLIQMAECRICQKEDSVSVTGLETSCACSGSLKYAHRNCVQNWCNERGDITCEIYLQPYQSGYTASGPPPHPDEPAIDIGGSWTISGTSLDLIDRLSLATAGTGRIFLEAEYDEYAASNDRVDVCSGAAVLMSMAILLLHGALTITEPDGEDGMSTFFSLILLRAAEFLFLFSIMVLPIRTLQHRHQRQLFLLRVAEFLFVCGIMAWFISTLKCRHQIQVSLFMSLLLLVLLLVMNTFFIATFIALSNSTFPFLFE</sequence>
<evidence type="ECO:0000256" key="3">
    <source>
        <dbReference type="ARBA" id="ARBA00022833"/>
    </source>
</evidence>
<dbReference type="Pfam" id="PF12428">
    <property type="entry name" value="DUF3675"/>
    <property type="match status" value="1"/>
</dbReference>
<dbReference type="GO" id="GO:0016020">
    <property type="term" value="C:membrane"/>
    <property type="evidence" value="ECO:0007669"/>
    <property type="project" value="TreeGrafter"/>
</dbReference>
<feature type="transmembrane region" description="Helical" evidence="5">
    <location>
        <begin position="217"/>
        <end position="239"/>
    </location>
</feature>
<reference evidence="7" key="1">
    <citation type="submission" date="2021-01" db="EMBL/GenBank/DDBJ databases">
        <authorList>
            <person name="Lovell J.T."/>
            <person name="Bentley N."/>
            <person name="Bhattarai G."/>
            <person name="Jenkins J.W."/>
            <person name="Sreedasyam A."/>
            <person name="Alarcon Y."/>
            <person name="Bock C."/>
            <person name="Boston L."/>
            <person name="Carlson J."/>
            <person name="Cervantes K."/>
            <person name="Clermont K."/>
            <person name="Krom N."/>
            <person name="Kubenka K."/>
            <person name="Mamidi S."/>
            <person name="Mattison C."/>
            <person name="Monteros M."/>
            <person name="Pisani C."/>
            <person name="Plott C."/>
            <person name="Rajasekar S."/>
            <person name="Rhein H.S."/>
            <person name="Rohla C."/>
            <person name="Song M."/>
            <person name="Hilaire R.S."/>
            <person name="Shu S."/>
            <person name="Wells L."/>
            <person name="Wang X."/>
            <person name="Webber J."/>
            <person name="Heerema R.J."/>
            <person name="Klein P."/>
            <person name="Conner P."/>
            <person name="Grauke L."/>
            <person name="Grimwood J."/>
            <person name="Schmutz J."/>
            <person name="Randall J.J."/>
        </authorList>
    </citation>
    <scope>NUCLEOTIDE SEQUENCE</scope>
    <source>
        <tissue evidence="7">Leaf</tissue>
    </source>
</reference>
<evidence type="ECO:0000256" key="5">
    <source>
        <dbReference type="SAM" id="Phobius"/>
    </source>
</evidence>
<evidence type="ECO:0000256" key="1">
    <source>
        <dbReference type="ARBA" id="ARBA00022723"/>
    </source>
</evidence>
<dbReference type="InterPro" id="IPR011016">
    <property type="entry name" value="Znf_RING-CH"/>
</dbReference>